<proteinExistence type="predicted"/>
<dbReference type="AlphaFoldDB" id="A0A8H9IA98"/>
<gene>
    <name evidence="1" type="ORF">GCM10011274_09340</name>
</gene>
<comment type="caution">
    <text evidence="1">The sequence shown here is derived from an EMBL/GenBank/DDBJ whole genome shotgun (WGS) entry which is preliminary data.</text>
</comment>
<reference evidence="1" key="2">
    <citation type="submission" date="2020-09" db="EMBL/GenBank/DDBJ databases">
        <authorList>
            <person name="Sun Q."/>
            <person name="Kim S."/>
        </authorList>
    </citation>
    <scope>NUCLEOTIDE SEQUENCE</scope>
    <source>
        <strain evidence="1">KCTC 32337</strain>
    </source>
</reference>
<name>A0A8H9IA98_9ALTE</name>
<sequence>MLNMHELCALVLYVACTLFITQGMILTQQGVEGYNRLTLTSKNTLKIAVKDKETRLKFTFM</sequence>
<dbReference type="EMBL" id="BMZC01000002">
    <property type="protein sequence ID" value="GGZ53382.1"/>
    <property type="molecule type" value="Genomic_DNA"/>
</dbReference>
<organism evidence="1 2">
    <name type="scientific">Paraglaciecola chathamensis</name>
    <dbReference type="NCBI Taxonomy" id="368405"/>
    <lineage>
        <taxon>Bacteria</taxon>
        <taxon>Pseudomonadati</taxon>
        <taxon>Pseudomonadota</taxon>
        <taxon>Gammaproteobacteria</taxon>
        <taxon>Alteromonadales</taxon>
        <taxon>Alteromonadaceae</taxon>
        <taxon>Paraglaciecola</taxon>
    </lineage>
</organism>
<evidence type="ECO:0000313" key="1">
    <source>
        <dbReference type="EMBL" id="GGZ53382.1"/>
    </source>
</evidence>
<dbReference type="Proteomes" id="UP000622604">
    <property type="component" value="Unassembled WGS sequence"/>
</dbReference>
<reference evidence="1" key="1">
    <citation type="journal article" date="2014" name="Int. J. Syst. Evol. Microbiol.">
        <title>Complete genome sequence of Corynebacterium casei LMG S-19264T (=DSM 44701T), isolated from a smear-ripened cheese.</title>
        <authorList>
            <consortium name="US DOE Joint Genome Institute (JGI-PGF)"/>
            <person name="Walter F."/>
            <person name="Albersmeier A."/>
            <person name="Kalinowski J."/>
            <person name="Ruckert C."/>
        </authorList>
    </citation>
    <scope>NUCLEOTIDE SEQUENCE</scope>
    <source>
        <strain evidence="1">KCTC 32337</strain>
    </source>
</reference>
<evidence type="ECO:0000313" key="2">
    <source>
        <dbReference type="Proteomes" id="UP000622604"/>
    </source>
</evidence>
<protein>
    <submittedName>
        <fullName evidence="1">Uncharacterized protein</fullName>
    </submittedName>
</protein>
<accession>A0A8H9IA98</accession>